<dbReference type="RefSeq" id="WP_315731980.1">
    <property type="nucleotide sequence ID" value="NZ_JAVYII010000002.1"/>
</dbReference>
<accession>A0ABU3PTN3</accession>
<proteinExistence type="predicted"/>
<comment type="caution">
    <text evidence="1">The sequence shown here is derived from an EMBL/GenBank/DDBJ whole genome shotgun (WGS) entry which is preliminary data.</text>
</comment>
<dbReference type="Proteomes" id="UP001268542">
    <property type="component" value="Unassembled WGS sequence"/>
</dbReference>
<protein>
    <submittedName>
        <fullName evidence="1">Uncharacterized protein</fullName>
    </submittedName>
</protein>
<gene>
    <name evidence="1" type="ORF">RDV89_05720</name>
</gene>
<evidence type="ECO:0000313" key="2">
    <source>
        <dbReference type="Proteomes" id="UP001268542"/>
    </source>
</evidence>
<organism evidence="1 2">
    <name type="scientific">Nocardioides imazamoxiresistens</name>
    <dbReference type="NCBI Taxonomy" id="3231893"/>
    <lineage>
        <taxon>Bacteria</taxon>
        <taxon>Bacillati</taxon>
        <taxon>Actinomycetota</taxon>
        <taxon>Actinomycetes</taxon>
        <taxon>Propionibacteriales</taxon>
        <taxon>Nocardioidaceae</taxon>
        <taxon>Nocardioides</taxon>
    </lineage>
</organism>
<keyword evidence="2" id="KW-1185">Reference proteome</keyword>
<sequence length="85" mass="8499">MDAPVTSVELRRPDARRLVLRAGAPVDVLVVACDPTTGSAAYLHVALDAVPTVVMAPLGGAGVVIEVVDALSGATLARSEAAPPA</sequence>
<name>A0ABU3PTN3_9ACTN</name>
<dbReference type="EMBL" id="JAVYII010000002">
    <property type="protein sequence ID" value="MDT9592556.1"/>
    <property type="molecule type" value="Genomic_DNA"/>
</dbReference>
<evidence type="ECO:0000313" key="1">
    <source>
        <dbReference type="EMBL" id="MDT9592556.1"/>
    </source>
</evidence>
<reference evidence="1 2" key="1">
    <citation type="submission" date="2023-08" db="EMBL/GenBank/DDBJ databases">
        <title>Nocardioides seae sp. nov., a bacterium isolated from a soil.</title>
        <authorList>
            <person name="Wang X."/>
        </authorList>
    </citation>
    <scope>NUCLEOTIDE SEQUENCE [LARGE SCALE GENOMIC DNA]</scope>
    <source>
        <strain evidence="1 2">YZH12</strain>
    </source>
</reference>